<evidence type="ECO:0000256" key="8">
    <source>
        <dbReference type="RuleBase" id="RU003732"/>
    </source>
</evidence>
<keyword evidence="8" id="KW-0769">Symport</keyword>
<feature type="binding site" evidence="6">
    <location>
        <position position="403"/>
    </location>
    <ligand>
        <name>Na(+)</name>
        <dbReference type="ChEBI" id="CHEBI:29101"/>
        <label>1</label>
    </ligand>
</feature>
<feature type="transmembrane region" description="Helical" evidence="9">
    <location>
        <begin position="545"/>
        <end position="566"/>
    </location>
</feature>
<keyword evidence="11" id="KW-1185">Reference proteome</keyword>
<feature type="binding site" evidence="6">
    <location>
        <position position="404"/>
    </location>
    <ligand>
        <name>Na(+)</name>
        <dbReference type="ChEBI" id="CHEBI:29101"/>
        <label>1</label>
    </ligand>
</feature>
<comment type="subcellular location">
    <subcellularLocation>
        <location evidence="1">Membrane</location>
        <topology evidence="1">Multi-pass membrane protein</topology>
    </subcellularLocation>
</comment>
<feature type="binding site" evidence="6">
    <location>
        <position position="335"/>
    </location>
    <ligand>
        <name>Na(+)</name>
        <dbReference type="ChEBI" id="CHEBI:29101"/>
        <label>1</label>
    </ligand>
</feature>
<feature type="transmembrane region" description="Helical" evidence="9">
    <location>
        <begin position="464"/>
        <end position="486"/>
    </location>
</feature>
<feature type="transmembrane region" description="Helical" evidence="9">
    <location>
        <begin position="506"/>
        <end position="525"/>
    </location>
</feature>
<evidence type="ECO:0000256" key="6">
    <source>
        <dbReference type="PIRSR" id="PIRSR600175-1"/>
    </source>
</evidence>
<dbReference type="PRINTS" id="PR00176">
    <property type="entry name" value="NANEUSMPORT"/>
</dbReference>
<keyword evidence="4 9" id="KW-1133">Transmembrane helix</keyword>
<evidence type="ECO:0000256" key="7">
    <source>
        <dbReference type="PIRSR" id="PIRSR600175-2"/>
    </source>
</evidence>
<keyword evidence="7" id="KW-1015">Disulfide bond</keyword>
<dbReference type="PROSITE" id="PS00610">
    <property type="entry name" value="NA_NEUROTRAN_SYMP_1"/>
    <property type="match status" value="1"/>
</dbReference>
<feature type="binding site" evidence="6">
    <location>
        <position position="303"/>
    </location>
    <ligand>
        <name>Na(+)</name>
        <dbReference type="ChEBI" id="CHEBI:29101"/>
        <label>1</label>
    </ligand>
</feature>
<dbReference type="GO" id="GO:0005332">
    <property type="term" value="F:gamma-aminobutyric acid:sodium:chloride symporter activity"/>
    <property type="evidence" value="ECO:0007669"/>
    <property type="project" value="TreeGrafter"/>
</dbReference>
<name>A0A671L4U0_9TELE</name>
<evidence type="ECO:0000256" key="3">
    <source>
        <dbReference type="ARBA" id="ARBA00022692"/>
    </source>
</evidence>
<dbReference type="PANTHER" id="PTHR11616:SF126">
    <property type="entry name" value="TRANSPORTER"/>
    <property type="match status" value="1"/>
</dbReference>
<evidence type="ECO:0000256" key="1">
    <source>
        <dbReference type="ARBA" id="ARBA00004141"/>
    </source>
</evidence>
<organism evidence="10 11">
    <name type="scientific">Sinocyclocheilus anshuiensis</name>
    <dbReference type="NCBI Taxonomy" id="1608454"/>
    <lineage>
        <taxon>Eukaryota</taxon>
        <taxon>Metazoa</taxon>
        <taxon>Chordata</taxon>
        <taxon>Craniata</taxon>
        <taxon>Vertebrata</taxon>
        <taxon>Euteleostomi</taxon>
        <taxon>Actinopterygii</taxon>
        <taxon>Neopterygii</taxon>
        <taxon>Teleostei</taxon>
        <taxon>Ostariophysi</taxon>
        <taxon>Cypriniformes</taxon>
        <taxon>Cyprinidae</taxon>
        <taxon>Cyprininae</taxon>
        <taxon>Sinocyclocheilus</taxon>
    </lineage>
</organism>
<comment type="similarity">
    <text evidence="8">Belongs to the sodium:neurotransmitter symporter (SNF) (TC 2.A.22) family.</text>
</comment>
<feature type="binding site" evidence="6">
    <location>
        <position position="44"/>
    </location>
    <ligand>
        <name>Na(+)</name>
        <dbReference type="ChEBI" id="CHEBI:29101"/>
        <label>2</label>
    </ligand>
</feature>
<protein>
    <recommendedName>
        <fullName evidence="8">Transporter</fullName>
    </recommendedName>
</protein>
<feature type="transmembrane region" description="Helical" evidence="9">
    <location>
        <begin position="300"/>
        <end position="317"/>
    </location>
</feature>
<proteinExistence type="inferred from homology"/>
<evidence type="ECO:0000313" key="11">
    <source>
        <dbReference type="Proteomes" id="UP000472260"/>
    </source>
</evidence>
<dbReference type="Ensembl" id="ENSSANT00000015991.1">
    <property type="protein sequence ID" value="ENSSANP00000015007.1"/>
    <property type="gene ID" value="ENSSANG00000007374.1"/>
</dbReference>
<dbReference type="PROSITE" id="PS00754">
    <property type="entry name" value="NA_NEUROTRAN_SYMP_2"/>
    <property type="match status" value="1"/>
</dbReference>
<dbReference type="Pfam" id="PF00209">
    <property type="entry name" value="SNF"/>
    <property type="match status" value="1"/>
</dbReference>
<dbReference type="GO" id="GO:0046872">
    <property type="term" value="F:metal ion binding"/>
    <property type="evidence" value="ECO:0007669"/>
    <property type="project" value="UniProtKB-KW"/>
</dbReference>
<keyword evidence="6" id="KW-0479">Metal-binding</keyword>
<keyword evidence="3 8" id="KW-0812">Transmembrane</keyword>
<reference evidence="10" key="2">
    <citation type="submission" date="2025-09" db="UniProtKB">
        <authorList>
            <consortium name="Ensembl"/>
        </authorList>
    </citation>
    <scope>IDENTIFICATION</scope>
</reference>
<dbReference type="PANTHER" id="PTHR11616">
    <property type="entry name" value="SODIUM/CHLORIDE DEPENDENT TRANSPORTER"/>
    <property type="match status" value="1"/>
</dbReference>
<sequence>MRYPNTGDNVGHQPITDDRTFLKLGHSERQTWSRQMDFIMSCVGFAVGLGNVWRFPYLCFKNGGGVFLIPYVLMVFVGGVPVFFLEIALGQFMKQGGVATWNIAPLFKGLGMASMVIVFFCNTYYIMVLVWGLYFLAHSFTSPLPWATCGHEWNTVNCTTNFSRVCFNQSLSPSPPNVSSLNTSASCLEHTGLRSSVMEFWERKVLRLSGGLDEVGDISGYMVLCLLATWVIVYFCIWKGVKSAGKVVYFTAVFPYLVLVVLFFHGVSLPGALNGIIYYLKPNWSKLSEAQVWIDAATQIFFSYAIGLGALTALGSYNRFNNNCYQDAFILALINSGTSFFAGFVVFSVLGFMAAEQGVDISNVAESGPGLAFIAYPKAVSLMPLAPLWAVLFFLMLLVLGLDSQFVGVEGFITGIMDMLPPKSFLGSQRREVIVAICCFTCFTIDLSMVTQGGMYVFQLFDYYSASGITLLWQAFWECVVVAWVYGADRFMDNVACMIGYRPLPYMKWCWSYVTPVAVFLFHVVNYKRLVYNAVYVYPWWGEVLGWFLALSSMLCIPLTVLYKLLHCKGTLMERWQHLTTPIWGRHHLEFLPPENEARLLPKAEENKTTLLYESVI</sequence>
<keyword evidence="6" id="KW-0915">Sodium</keyword>
<evidence type="ECO:0000256" key="4">
    <source>
        <dbReference type="ARBA" id="ARBA00022989"/>
    </source>
</evidence>
<feature type="transmembrane region" description="Helical" evidence="9">
    <location>
        <begin position="433"/>
        <end position="458"/>
    </location>
</feature>
<feature type="binding site" evidence="6">
    <location>
        <position position="47"/>
    </location>
    <ligand>
        <name>Na(+)</name>
        <dbReference type="ChEBI" id="CHEBI:29101"/>
        <label>1</label>
    </ligand>
</feature>
<feature type="transmembrane region" description="Helical" evidence="9">
    <location>
        <begin position="388"/>
        <end position="413"/>
    </location>
</feature>
<gene>
    <name evidence="10" type="primary">si:ch211-117c9.5</name>
</gene>
<reference evidence="10" key="1">
    <citation type="submission" date="2025-08" db="UniProtKB">
        <authorList>
            <consortium name="Ensembl"/>
        </authorList>
    </citation>
    <scope>IDENTIFICATION</scope>
</reference>
<feature type="transmembrane region" description="Helical" evidence="9">
    <location>
        <begin position="68"/>
        <end position="89"/>
    </location>
</feature>
<feature type="transmembrane region" description="Helical" evidence="9">
    <location>
        <begin position="218"/>
        <end position="237"/>
    </location>
</feature>
<evidence type="ECO:0000256" key="9">
    <source>
        <dbReference type="SAM" id="Phobius"/>
    </source>
</evidence>
<evidence type="ECO:0000256" key="5">
    <source>
        <dbReference type="ARBA" id="ARBA00023136"/>
    </source>
</evidence>
<feature type="binding site" evidence="6">
    <location>
        <position position="51"/>
    </location>
    <ligand>
        <name>Na(+)</name>
        <dbReference type="ChEBI" id="CHEBI:29101"/>
        <label>1</label>
    </ligand>
</feature>
<keyword evidence="5 9" id="KW-0472">Membrane</keyword>
<dbReference type="SUPFAM" id="SSF161070">
    <property type="entry name" value="SNF-like"/>
    <property type="match status" value="1"/>
</dbReference>
<feature type="binding site" evidence="6">
    <location>
        <position position="46"/>
    </location>
    <ligand>
        <name>Na(+)</name>
        <dbReference type="ChEBI" id="CHEBI:29101"/>
        <label>1</label>
    </ligand>
</feature>
<dbReference type="InterPro" id="IPR037272">
    <property type="entry name" value="SNS_sf"/>
</dbReference>
<dbReference type="PROSITE" id="PS50267">
    <property type="entry name" value="NA_NEUROTRAN_SYMP_3"/>
    <property type="match status" value="1"/>
</dbReference>
<keyword evidence="2 8" id="KW-0813">Transport</keyword>
<feature type="binding site" evidence="6">
    <location>
        <position position="400"/>
    </location>
    <ligand>
        <name>Na(+)</name>
        <dbReference type="ChEBI" id="CHEBI:29101"/>
        <label>1</label>
    </ligand>
</feature>
<dbReference type="Proteomes" id="UP000472260">
    <property type="component" value="Unassembled WGS sequence"/>
</dbReference>
<feature type="transmembrane region" description="Helical" evidence="9">
    <location>
        <begin position="38"/>
        <end position="56"/>
    </location>
</feature>
<accession>A0A671L4U0</accession>
<dbReference type="InterPro" id="IPR000175">
    <property type="entry name" value="Na/ntran_symport"/>
</dbReference>
<dbReference type="GO" id="GO:0005886">
    <property type="term" value="C:plasma membrane"/>
    <property type="evidence" value="ECO:0007669"/>
    <property type="project" value="TreeGrafter"/>
</dbReference>
<feature type="disulfide bond" evidence="7">
    <location>
        <begin position="149"/>
        <end position="158"/>
    </location>
</feature>
<feature type="transmembrane region" description="Helical" evidence="9">
    <location>
        <begin position="249"/>
        <end position="280"/>
    </location>
</feature>
<dbReference type="AlphaFoldDB" id="A0A671L4U0"/>
<evidence type="ECO:0000313" key="10">
    <source>
        <dbReference type="Ensembl" id="ENSSANP00000015007.1"/>
    </source>
</evidence>
<evidence type="ECO:0000256" key="2">
    <source>
        <dbReference type="ARBA" id="ARBA00022448"/>
    </source>
</evidence>
<feature type="transmembrane region" description="Helical" evidence="9">
    <location>
        <begin position="110"/>
        <end position="136"/>
    </location>
</feature>
<feature type="transmembrane region" description="Helical" evidence="9">
    <location>
        <begin position="329"/>
        <end position="354"/>
    </location>
</feature>